<evidence type="ECO:0000313" key="1">
    <source>
        <dbReference type="EMBL" id="SBV91144.1"/>
    </source>
</evidence>
<protein>
    <recommendedName>
        <fullName evidence="2">Phage-shock protein</fullName>
    </recommendedName>
</protein>
<dbReference type="AlphaFoldDB" id="A0A212IVD4"/>
<proteinExistence type="predicted"/>
<reference evidence="1" key="1">
    <citation type="submission" date="2016-04" db="EMBL/GenBank/DDBJ databases">
        <authorList>
            <person name="Evans L.H."/>
            <person name="Alamgir A."/>
            <person name="Owens N."/>
            <person name="Weber N.D."/>
            <person name="Virtaneva K."/>
            <person name="Barbian K."/>
            <person name="Babar A."/>
            <person name="Rosenke K."/>
        </authorList>
    </citation>
    <scope>NUCLEOTIDE SEQUENCE</scope>
    <source>
        <strain evidence="1">86</strain>
    </source>
</reference>
<name>A0A212IVD4_9FIRM</name>
<accession>A0A212IVD4</accession>
<sequence length="76" mass="8265">MLTLSILCLVGVIVIPVVLAVLSIPFAIIIGLLPWLLRIAGVVLAIKALMDKPVRWENFTPALGAFLLSAVIKWIF</sequence>
<dbReference type="EMBL" id="FLUN01000001">
    <property type="protein sequence ID" value="SBV91144.1"/>
    <property type="molecule type" value="Genomic_DNA"/>
</dbReference>
<organism evidence="1">
    <name type="scientific">uncultured Eubacteriales bacterium</name>
    <dbReference type="NCBI Taxonomy" id="172733"/>
    <lineage>
        <taxon>Bacteria</taxon>
        <taxon>Bacillati</taxon>
        <taxon>Bacillota</taxon>
        <taxon>Clostridia</taxon>
        <taxon>Eubacteriales</taxon>
        <taxon>environmental samples</taxon>
    </lineage>
</organism>
<evidence type="ECO:0008006" key="2">
    <source>
        <dbReference type="Google" id="ProtNLM"/>
    </source>
</evidence>
<gene>
    <name evidence="1" type="ORF">KL86CLO1_10079</name>
</gene>